<dbReference type="PANTHER" id="PTHR40020">
    <property type="entry name" value="CYTOCHROME C OXIDASE ASSEMBLY FACTOR 2"/>
    <property type="match status" value="1"/>
</dbReference>
<keyword evidence="2" id="KW-1133">Transmembrane helix</keyword>
<sequence>MSSSHLHPKSRLTSSLFATTLFASFFVVVLPHILPCPASKPVAFNDDGTLRTSSNRKCRIQSKEQEKDHPSEPKVVDLHIKTLEKRQCPIRKPRGILESLFGPQSSDNGNSNSENKRTRPPSIEIAEN</sequence>
<feature type="transmembrane region" description="Helical" evidence="2">
    <location>
        <begin position="12"/>
        <end position="34"/>
    </location>
</feature>
<gene>
    <name evidence="3" type="ORF">EV44_g0135</name>
</gene>
<dbReference type="EMBL" id="JNVN01001630">
    <property type="protein sequence ID" value="KHJ33082.1"/>
    <property type="molecule type" value="Genomic_DNA"/>
</dbReference>
<comment type="caution">
    <text evidence="3">The sequence shown here is derived from an EMBL/GenBank/DDBJ whole genome shotgun (WGS) entry which is preliminary data.</text>
</comment>
<keyword evidence="3" id="KW-0328">Glycosyltransferase</keyword>
<evidence type="ECO:0000313" key="3">
    <source>
        <dbReference type="EMBL" id="KHJ33082.1"/>
    </source>
</evidence>
<name>A0A0B1P306_UNCNE</name>
<dbReference type="GO" id="GO:0033617">
    <property type="term" value="P:mitochondrial respiratory chain complex IV assembly"/>
    <property type="evidence" value="ECO:0007669"/>
    <property type="project" value="TreeGrafter"/>
</dbReference>
<dbReference type="PANTHER" id="PTHR40020:SF1">
    <property type="entry name" value="CYTOCHROME C OXIDASE ASSEMBLY FACTOR 2"/>
    <property type="match status" value="1"/>
</dbReference>
<protein>
    <submittedName>
        <fullName evidence="3">Putative alpha-mannosyltransferase</fullName>
    </submittedName>
</protein>
<dbReference type="HOGENOM" id="CLU_122923_1_0_1"/>
<dbReference type="Proteomes" id="UP000030854">
    <property type="component" value="Unassembled WGS sequence"/>
</dbReference>
<feature type="region of interest" description="Disordered" evidence="1">
    <location>
        <begin position="94"/>
        <end position="128"/>
    </location>
</feature>
<dbReference type="GO" id="GO:0016757">
    <property type="term" value="F:glycosyltransferase activity"/>
    <property type="evidence" value="ECO:0007669"/>
    <property type="project" value="UniProtKB-KW"/>
</dbReference>
<feature type="compositionally biased region" description="Polar residues" evidence="1">
    <location>
        <begin position="102"/>
        <end position="113"/>
    </location>
</feature>
<accession>A0A0B1P306</accession>
<keyword evidence="3" id="KW-0808">Transferase</keyword>
<proteinExistence type="predicted"/>
<keyword evidence="4" id="KW-1185">Reference proteome</keyword>
<keyword evidence="2" id="KW-0472">Membrane</keyword>
<evidence type="ECO:0000256" key="1">
    <source>
        <dbReference type="SAM" id="MobiDB-lite"/>
    </source>
</evidence>
<evidence type="ECO:0000313" key="4">
    <source>
        <dbReference type="Proteomes" id="UP000030854"/>
    </source>
</evidence>
<dbReference type="AlphaFoldDB" id="A0A0B1P306"/>
<keyword evidence="2" id="KW-0812">Transmembrane</keyword>
<evidence type="ECO:0000256" key="2">
    <source>
        <dbReference type="SAM" id="Phobius"/>
    </source>
</evidence>
<reference evidence="3 4" key="1">
    <citation type="journal article" date="2014" name="BMC Genomics">
        <title>Adaptive genomic structural variation in the grape powdery mildew pathogen, Erysiphe necator.</title>
        <authorList>
            <person name="Jones L."/>
            <person name="Riaz S."/>
            <person name="Morales-Cruz A."/>
            <person name="Amrine K.C."/>
            <person name="McGuire B."/>
            <person name="Gubler W.D."/>
            <person name="Walker M.A."/>
            <person name="Cantu D."/>
        </authorList>
    </citation>
    <scope>NUCLEOTIDE SEQUENCE [LARGE SCALE GENOMIC DNA]</scope>
    <source>
        <strain evidence="4">c</strain>
    </source>
</reference>
<feature type="compositionally biased region" description="Basic and acidic residues" evidence="1">
    <location>
        <begin position="61"/>
        <end position="76"/>
    </location>
</feature>
<dbReference type="GO" id="GO:0005759">
    <property type="term" value="C:mitochondrial matrix"/>
    <property type="evidence" value="ECO:0007669"/>
    <property type="project" value="TreeGrafter"/>
</dbReference>
<organism evidence="3 4">
    <name type="scientific">Uncinula necator</name>
    <name type="common">Grape powdery mildew</name>
    <dbReference type="NCBI Taxonomy" id="52586"/>
    <lineage>
        <taxon>Eukaryota</taxon>
        <taxon>Fungi</taxon>
        <taxon>Dikarya</taxon>
        <taxon>Ascomycota</taxon>
        <taxon>Pezizomycotina</taxon>
        <taxon>Leotiomycetes</taxon>
        <taxon>Erysiphales</taxon>
        <taxon>Erysiphaceae</taxon>
        <taxon>Erysiphe</taxon>
    </lineage>
</organism>
<feature type="region of interest" description="Disordered" evidence="1">
    <location>
        <begin position="40"/>
        <end position="76"/>
    </location>
</feature>